<dbReference type="RefSeq" id="XP_005710114.1">
    <property type="nucleotide sequence ID" value="XM_005710057.1"/>
</dbReference>
<dbReference type="SUPFAM" id="SSF55729">
    <property type="entry name" value="Acyl-CoA N-acyltransferases (Nat)"/>
    <property type="match status" value="1"/>
</dbReference>
<keyword evidence="4" id="KW-1185">Reference proteome</keyword>
<feature type="domain" description="N-acetyltransferase" evidence="2">
    <location>
        <begin position="42"/>
        <end position="188"/>
    </location>
</feature>
<name>R7QR06_CHOCR</name>
<dbReference type="AlphaFoldDB" id="R7QR06"/>
<evidence type="ECO:0000313" key="4">
    <source>
        <dbReference type="Proteomes" id="UP000012073"/>
    </source>
</evidence>
<dbReference type="Gene3D" id="3.40.630.30">
    <property type="match status" value="1"/>
</dbReference>
<dbReference type="InterPro" id="IPR016181">
    <property type="entry name" value="Acyl_CoA_acyltransferase"/>
</dbReference>
<dbReference type="Pfam" id="PF00583">
    <property type="entry name" value="Acetyltransf_1"/>
    <property type="match status" value="1"/>
</dbReference>
<proteinExistence type="predicted"/>
<dbReference type="KEGG" id="ccp:CHC_T00000437001"/>
<evidence type="ECO:0000256" key="1">
    <source>
        <dbReference type="SAM" id="MobiDB-lite"/>
    </source>
</evidence>
<sequence length="243" mass="27816">MVEGMYENLCYMEVLEQLAKRLVEPERKGVLEETAKKHVLLVAIDEEEESVIGCIEMGLVNVPRLLASGMLNEVRQWEENVRKTPLQAQKEAQRKSAGNGNPGALEQTPYIGNLAVSSPYRRLGVGSVLVRSAQRHAMHEWGHKTVCLHVEAGNDGAQRLYANLGFTCEMMEPEWYAEVGKPRRMFLRSGGEEQTRDVGDIVKDWKNSKVVGRKLGPMEYLRFCWWDLGRRRREQEQADNRME</sequence>
<dbReference type="PANTHER" id="PTHR47443">
    <property type="entry name" value="ACYL-COA N-ACYLTRANSFERASES (NAT) SUPERFAMILY PROTEIN"/>
    <property type="match status" value="1"/>
</dbReference>
<dbReference type="OrthoDB" id="47374at2759"/>
<dbReference type="GeneID" id="17317825"/>
<dbReference type="EMBL" id="HG002080">
    <property type="protein sequence ID" value="CDF39820.1"/>
    <property type="molecule type" value="Genomic_DNA"/>
</dbReference>
<dbReference type="PROSITE" id="PS51186">
    <property type="entry name" value="GNAT"/>
    <property type="match status" value="1"/>
</dbReference>
<accession>R7QR06</accession>
<dbReference type="STRING" id="2769.R7QR06"/>
<organism evidence="3 4">
    <name type="scientific">Chondrus crispus</name>
    <name type="common">Carrageen Irish moss</name>
    <name type="synonym">Polymorpha crispa</name>
    <dbReference type="NCBI Taxonomy" id="2769"/>
    <lineage>
        <taxon>Eukaryota</taxon>
        <taxon>Rhodophyta</taxon>
        <taxon>Florideophyceae</taxon>
        <taxon>Rhodymeniophycidae</taxon>
        <taxon>Gigartinales</taxon>
        <taxon>Gigartinaceae</taxon>
        <taxon>Chondrus</taxon>
    </lineage>
</organism>
<evidence type="ECO:0000313" key="3">
    <source>
        <dbReference type="EMBL" id="CDF39820.1"/>
    </source>
</evidence>
<feature type="region of interest" description="Disordered" evidence="1">
    <location>
        <begin position="82"/>
        <end position="106"/>
    </location>
</feature>
<reference evidence="4" key="1">
    <citation type="journal article" date="2013" name="Proc. Natl. Acad. Sci. U.S.A.">
        <title>Genome structure and metabolic features in the red seaweed Chondrus crispus shed light on evolution of the Archaeplastida.</title>
        <authorList>
            <person name="Collen J."/>
            <person name="Porcel B."/>
            <person name="Carre W."/>
            <person name="Ball S.G."/>
            <person name="Chaparro C."/>
            <person name="Tonon T."/>
            <person name="Barbeyron T."/>
            <person name="Michel G."/>
            <person name="Noel B."/>
            <person name="Valentin K."/>
            <person name="Elias M."/>
            <person name="Artiguenave F."/>
            <person name="Arun A."/>
            <person name="Aury J.M."/>
            <person name="Barbosa-Neto J.F."/>
            <person name="Bothwell J.H."/>
            <person name="Bouget F.Y."/>
            <person name="Brillet L."/>
            <person name="Cabello-Hurtado F."/>
            <person name="Capella-Gutierrez S."/>
            <person name="Charrier B."/>
            <person name="Cladiere L."/>
            <person name="Cock J.M."/>
            <person name="Coelho S.M."/>
            <person name="Colleoni C."/>
            <person name="Czjzek M."/>
            <person name="Da Silva C."/>
            <person name="Delage L."/>
            <person name="Denoeud F."/>
            <person name="Deschamps P."/>
            <person name="Dittami S.M."/>
            <person name="Gabaldon T."/>
            <person name="Gachon C.M."/>
            <person name="Groisillier A."/>
            <person name="Herve C."/>
            <person name="Jabbari K."/>
            <person name="Katinka M."/>
            <person name="Kloareg B."/>
            <person name="Kowalczyk N."/>
            <person name="Labadie K."/>
            <person name="Leblanc C."/>
            <person name="Lopez P.J."/>
            <person name="McLachlan D.H."/>
            <person name="Meslet-Cladiere L."/>
            <person name="Moustafa A."/>
            <person name="Nehr Z."/>
            <person name="Nyvall Collen P."/>
            <person name="Panaud O."/>
            <person name="Partensky F."/>
            <person name="Poulain J."/>
            <person name="Rensing S.A."/>
            <person name="Rousvoal S."/>
            <person name="Samson G."/>
            <person name="Symeonidi A."/>
            <person name="Weissenbach J."/>
            <person name="Zambounis A."/>
            <person name="Wincker P."/>
            <person name="Boyen C."/>
        </authorList>
    </citation>
    <scope>NUCLEOTIDE SEQUENCE [LARGE SCALE GENOMIC DNA]</scope>
    <source>
        <strain evidence="4">cv. Stackhouse</strain>
    </source>
</reference>
<evidence type="ECO:0000259" key="2">
    <source>
        <dbReference type="PROSITE" id="PS51186"/>
    </source>
</evidence>
<dbReference type="Gramene" id="CDF39820">
    <property type="protein sequence ID" value="CDF39820"/>
    <property type="gene ID" value="CHC_T00000437001"/>
</dbReference>
<gene>
    <name evidence="3" type="ORF">CHC_T00000437001</name>
</gene>
<dbReference type="GO" id="GO:0016747">
    <property type="term" value="F:acyltransferase activity, transferring groups other than amino-acyl groups"/>
    <property type="evidence" value="ECO:0007669"/>
    <property type="project" value="InterPro"/>
</dbReference>
<dbReference type="PANTHER" id="PTHR47443:SF3">
    <property type="entry name" value="GCN5-RELATED N-ACETYLTRANSFERASE 4, CHLOROPLASTIC"/>
    <property type="match status" value="1"/>
</dbReference>
<dbReference type="CDD" id="cd04301">
    <property type="entry name" value="NAT_SF"/>
    <property type="match status" value="1"/>
</dbReference>
<dbReference type="Proteomes" id="UP000012073">
    <property type="component" value="Unassembled WGS sequence"/>
</dbReference>
<dbReference type="InterPro" id="IPR000182">
    <property type="entry name" value="GNAT_dom"/>
</dbReference>
<protein>
    <recommendedName>
        <fullName evidence="2">N-acetyltransferase domain-containing protein</fullName>
    </recommendedName>
</protein>